<sequence length="186" mass="20146">MTDKSEKEGMEVPGSAGYEVCPECQGKGTFEAISNDSFSSAKDIIATCPTCQGTGLKLQPAGVSLSGVEILGDGESLDFTQLDEVLAKQPQPEPNGLLLSPVPDIGNVKRQERERIKLLILQAIMDEPEYPGNLPDELWQELDGNKGNVKQALRSSVRLTKNGITARFLEALREEEKVDVSDNNTG</sequence>
<protein>
    <recommendedName>
        <fullName evidence="2">CR-type domain-containing protein</fullName>
    </recommendedName>
</protein>
<accession>A0A0F9VTU9</accession>
<proteinExistence type="predicted"/>
<evidence type="ECO:0000313" key="1">
    <source>
        <dbReference type="EMBL" id="KKN76876.1"/>
    </source>
</evidence>
<reference evidence="1" key="1">
    <citation type="journal article" date="2015" name="Nature">
        <title>Complex archaea that bridge the gap between prokaryotes and eukaryotes.</title>
        <authorList>
            <person name="Spang A."/>
            <person name="Saw J.H."/>
            <person name="Jorgensen S.L."/>
            <person name="Zaremba-Niedzwiedzka K."/>
            <person name="Martijn J."/>
            <person name="Lind A.E."/>
            <person name="van Eijk R."/>
            <person name="Schleper C."/>
            <person name="Guy L."/>
            <person name="Ettema T.J."/>
        </authorList>
    </citation>
    <scope>NUCLEOTIDE SEQUENCE</scope>
</reference>
<name>A0A0F9VTU9_9ZZZZ</name>
<dbReference type="EMBL" id="LAZR01000287">
    <property type="protein sequence ID" value="KKN76876.1"/>
    <property type="molecule type" value="Genomic_DNA"/>
</dbReference>
<comment type="caution">
    <text evidence="1">The sequence shown here is derived from an EMBL/GenBank/DDBJ whole genome shotgun (WGS) entry which is preliminary data.</text>
</comment>
<dbReference type="InterPro" id="IPR036410">
    <property type="entry name" value="HSP_DnaJ_Cys-rich_dom_sf"/>
</dbReference>
<dbReference type="AlphaFoldDB" id="A0A0F9VTU9"/>
<gene>
    <name evidence="1" type="ORF">LCGC14_0365270</name>
</gene>
<evidence type="ECO:0008006" key="2">
    <source>
        <dbReference type="Google" id="ProtNLM"/>
    </source>
</evidence>
<organism evidence="1">
    <name type="scientific">marine sediment metagenome</name>
    <dbReference type="NCBI Taxonomy" id="412755"/>
    <lineage>
        <taxon>unclassified sequences</taxon>
        <taxon>metagenomes</taxon>
        <taxon>ecological metagenomes</taxon>
    </lineage>
</organism>
<dbReference type="Gene3D" id="6.20.20.10">
    <property type="match status" value="1"/>
</dbReference>
<dbReference type="SUPFAM" id="SSF57938">
    <property type="entry name" value="DnaJ/Hsp40 cysteine-rich domain"/>
    <property type="match status" value="1"/>
</dbReference>